<comment type="similarity">
    <text evidence="6">Belongs to the nlpA lipoprotein family.</text>
</comment>
<dbReference type="PIRSF" id="PIRSF002854">
    <property type="entry name" value="MetQ"/>
    <property type="match status" value="1"/>
</dbReference>
<evidence type="ECO:0000256" key="4">
    <source>
        <dbReference type="ARBA" id="ARBA00023139"/>
    </source>
</evidence>
<keyword evidence="3" id="KW-0472">Membrane</keyword>
<organism evidence="8 9">
    <name type="scientific">Clostridium tagluense</name>
    <dbReference type="NCBI Taxonomy" id="360422"/>
    <lineage>
        <taxon>Bacteria</taxon>
        <taxon>Bacillati</taxon>
        <taxon>Bacillota</taxon>
        <taxon>Clostridia</taxon>
        <taxon>Eubacteriales</taxon>
        <taxon>Clostridiaceae</taxon>
        <taxon>Clostridium</taxon>
    </lineage>
</organism>
<dbReference type="SUPFAM" id="SSF53850">
    <property type="entry name" value="Periplasmic binding protein-like II"/>
    <property type="match status" value="1"/>
</dbReference>
<keyword evidence="2" id="KW-0732">Signal</keyword>
<evidence type="ECO:0000313" key="8">
    <source>
        <dbReference type="EMBL" id="GCD13056.1"/>
    </source>
</evidence>
<dbReference type="PANTHER" id="PTHR30429">
    <property type="entry name" value="D-METHIONINE-BINDING LIPOPROTEIN METQ"/>
    <property type="match status" value="1"/>
</dbReference>
<gene>
    <name evidence="8" type="primary">metQ</name>
    <name evidence="8" type="ORF">Ctaglu_46790</name>
</gene>
<dbReference type="AlphaFoldDB" id="A0A401UU78"/>
<dbReference type="PANTHER" id="PTHR30429:SF3">
    <property type="entry name" value="LIPOPROTEIN"/>
    <property type="match status" value="1"/>
</dbReference>
<dbReference type="Gene3D" id="3.40.190.10">
    <property type="entry name" value="Periplasmic binding protein-like II"/>
    <property type="match status" value="2"/>
</dbReference>
<keyword evidence="5 6" id="KW-0449">Lipoprotein</keyword>
<keyword evidence="9" id="KW-1185">Reference proteome</keyword>
<dbReference type="PROSITE" id="PS51257">
    <property type="entry name" value="PROKAR_LIPOPROTEIN"/>
    <property type="match status" value="1"/>
</dbReference>
<sequence>MIIKKISVLTVVALITITALVGCGSSKEVITTPSNTPTKKQVIKLGVTGDEHVLWDKIKVKLAKENIDLQLVNFSDYIRPNQALSDGEIDANAFQTIGYFNKFKADHKLDLTSIGNTVLAPMGIYSKTVVDIKTLKDGARIAIPNDASNGGRALILIQEAGLIKLKEGVGITPTVKDIIENKKNLKIIELVATQIPRSIQDVDIAAINNGVAVDAGYSPLKDSIYTEDVKRESVKNYFNIIAVKTKDKDNATLKKLVKAYQTDETKKVIQELYKGATLPAF</sequence>
<evidence type="ECO:0000313" key="9">
    <source>
        <dbReference type="Proteomes" id="UP000287872"/>
    </source>
</evidence>
<evidence type="ECO:0000256" key="5">
    <source>
        <dbReference type="ARBA" id="ARBA00023288"/>
    </source>
</evidence>
<dbReference type="RefSeq" id="WP_125006259.1">
    <property type="nucleotide sequence ID" value="NZ_BHYK01000053.1"/>
</dbReference>
<evidence type="ECO:0000256" key="3">
    <source>
        <dbReference type="ARBA" id="ARBA00023136"/>
    </source>
</evidence>
<dbReference type="GO" id="GO:0016020">
    <property type="term" value="C:membrane"/>
    <property type="evidence" value="ECO:0007669"/>
    <property type="project" value="UniProtKB-SubCell"/>
</dbReference>
<evidence type="ECO:0000256" key="6">
    <source>
        <dbReference type="PIRNR" id="PIRNR002854"/>
    </source>
</evidence>
<keyword evidence="4" id="KW-0564">Palmitate</keyword>
<dbReference type="InterPro" id="IPR004872">
    <property type="entry name" value="Lipoprotein_NlpA"/>
</dbReference>
<evidence type="ECO:0000256" key="2">
    <source>
        <dbReference type="ARBA" id="ARBA00022729"/>
    </source>
</evidence>
<evidence type="ECO:0000256" key="1">
    <source>
        <dbReference type="ARBA" id="ARBA00004635"/>
    </source>
</evidence>
<dbReference type="EMBL" id="BHYK01000053">
    <property type="protein sequence ID" value="GCD13056.1"/>
    <property type="molecule type" value="Genomic_DNA"/>
</dbReference>
<name>A0A401UU78_9CLOT</name>
<protein>
    <recommendedName>
        <fullName evidence="6">Lipoprotein</fullName>
    </recommendedName>
</protein>
<dbReference type="OrthoDB" id="9812878at2"/>
<reference evidence="8 9" key="1">
    <citation type="submission" date="2018-11" db="EMBL/GenBank/DDBJ databases">
        <title>Genome sequencing and assembly of Clostridium tagluense strain A121.</title>
        <authorList>
            <person name="Murakami T."/>
            <person name="Segawa T."/>
            <person name="Shcherbakova V.A."/>
            <person name="Mori H."/>
            <person name="Yoshimura Y."/>
        </authorList>
    </citation>
    <scope>NUCLEOTIDE SEQUENCE [LARGE SCALE GENOMIC DNA]</scope>
    <source>
        <strain evidence="8 9">A121</strain>
    </source>
</reference>
<evidence type="ECO:0000256" key="7">
    <source>
        <dbReference type="PIRSR" id="PIRSR002854-1"/>
    </source>
</evidence>
<dbReference type="Pfam" id="PF03180">
    <property type="entry name" value="Lipoprotein_9"/>
    <property type="match status" value="1"/>
</dbReference>
<comment type="caution">
    <text evidence="8">The sequence shown here is derived from an EMBL/GenBank/DDBJ whole genome shotgun (WGS) entry which is preliminary data.</text>
</comment>
<feature type="lipid moiety-binding region" description="S-diacylglycerol cysteine" evidence="7">
    <location>
        <position position="23"/>
    </location>
</feature>
<accession>A0A401UU78</accession>
<comment type="subcellular location">
    <subcellularLocation>
        <location evidence="1">Membrane</location>
        <topology evidence="1">Lipid-anchor</topology>
    </subcellularLocation>
</comment>
<dbReference type="Proteomes" id="UP000287872">
    <property type="component" value="Unassembled WGS sequence"/>
</dbReference>
<proteinExistence type="inferred from homology"/>